<accession>A0A7W4IFH2</accession>
<dbReference type="AlphaFoldDB" id="A0A7W4IFH2"/>
<reference evidence="3 4" key="1">
    <citation type="submission" date="2020-04" db="EMBL/GenBank/DDBJ databases">
        <title>Description of novel Gluconacetobacter.</title>
        <authorList>
            <person name="Sombolestani A."/>
        </authorList>
    </citation>
    <scope>NUCLEOTIDE SEQUENCE [LARGE SCALE GENOMIC DNA]</scope>
    <source>
        <strain evidence="3 4">LMG 19747</strain>
    </source>
</reference>
<dbReference type="PANTHER" id="PTHR13847">
    <property type="entry name" value="SARCOSINE DEHYDROGENASE-RELATED"/>
    <property type="match status" value="1"/>
</dbReference>
<dbReference type="GO" id="GO:0016491">
    <property type="term" value="F:oxidoreductase activity"/>
    <property type="evidence" value="ECO:0007669"/>
    <property type="project" value="UniProtKB-KW"/>
</dbReference>
<dbReference type="Gene3D" id="3.50.50.60">
    <property type="entry name" value="FAD/NAD(P)-binding domain"/>
    <property type="match status" value="1"/>
</dbReference>
<organism evidence="3 4">
    <name type="scientific">Gluconacetobacter sacchari</name>
    <dbReference type="NCBI Taxonomy" id="92759"/>
    <lineage>
        <taxon>Bacteria</taxon>
        <taxon>Pseudomonadati</taxon>
        <taxon>Pseudomonadota</taxon>
        <taxon>Alphaproteobacteria</taxon>
        <taxon>Acetobacterales</taxon>
        <taxon>Acetobacteraceae</taxon>
        <taxon>Gluconacetobacter</taxon>
    </lineage>
</organism>
<evidence type="ECO:0000256" key="1">
    <source>
        <dbReference type="ARBA" id="ARBA00023002"/>
    </source>
</evidence>
<dbReference type="InterPro" id="IPR006076">
    <property type="entry name" value="FAD-dep_OxRdtase"/>
</dbReference>
<dbReference type="Gene3D" id="3.30.9.10">
    <property type="entry name" value="D-Amino Acid Oxidase, subunit A, domain 2"/>
    <property type="match status" value="1"/>
</dbReference>
<dbReference type="SUPFAM" id="SSF51905">
    <property type="entry name" value="FAD/NAD(P)-binding domain"/>
    <property type="match status" value="1"/>
</dbReference>
<comment type="caution">
    <text evidence="3">The sequence shown here is derived from an EMBL/GenBank/DDBJ whole genome shotgun (WGS) entry which is preliminary data.</text>
</comment>
<dbReference type="PANTHER" id="PTHR13847:SF281">
    <property type="entry name" value="FAD DEPENDENT OXIDOREDUCTASE DOMAIN-CONTAINING PROTEIN"/>
    <property type="match status" value="1"/>
</dbReference>
<dbReference type="EMBL" id="JABEQJ010000027">
    <property type="protein sequence ID" value="MBB2161915.1"/>
    <property type="molecule type" value="Genomic_DNA"/>
</dbReference>
<dbReference type="GO" id="GO:0005737">
    <property type="term" value="C:cytoplasm"/>
    <property type="evidence" value="ECO:0007669"/>
    <property type="project" value="TreeGrafter"/>
</dbReference>
<name>A0A7W4IFH2_9PROT</name>
<feature type="domain" description="FAD dependent oxidoreductase" evidence="2">
    <location>
        <begin position="56"/>
        <end position="405"/>
    </location>
</feature>
<sequence>MRRIWPVRLPGDQGHPGVRNRRVSARALPASLYADTARPAVPTPELRGETRVGTVLIGGGFTALSAALHLAEAGHAVAVLEAAEPGWGASGRNGGQVNPGLKALPSEVARHFGPERGARLAAAAWNAPDLVFDLIARHGIDCAAARGGTLRAATAASQLPALRRLAEECAARGGDVAWLDAAQIAARTGTSRYRAALLDRRGGQVNPLALARGLARAAIAHGAAIHGGSRALSVRRAGAGWRVGTQRGAVLADRVVFATNGYADRLWDRLRRTVVPVSSAIIATAPLPAEARARILAGREVLYELGAITTYYRIDDAGRLLIGGRSSLGDRAGPHAFPGLRRQALALWPFLRGVAWTHGWNGHVAVTPDHYPHWHEPMPGIIACLGYNGRGVAMATLLGREVARRALGAGTEDILLPPGPIRPIPCHAAWPLGVTAGILHGRLADALARRWPPGPGA</sequence>
<evidence type="ECO:0000259" key="2">
    <source>
        <dbReference type="Pfam" id="PF01266"/>
    </source>
</evidence>
<keyword evidence="1" id="KW-0560">Oxidoreductase</keyword>
<gene>
    <name evidence="3" type="ORF">HLH48_17405</name>
</gene>
<protein>
    <submittedName>
        <fullName evidence="3">FAD-binding oxidoreductase</fullName>
    </submittedName>
</protein>
<proteinExistence type="predicted"/>
<dbReference type="Proteomes" id="UP000589085">
    <property type="component" value="Unassembled WGS sequence"/>
</dbReference>
<evidence type="ECO:0000313" key="3">
    <source>
        <dbReference type="EMBL" id="MBB2161915.1"/>
    </source>
</evidence>
<dbReference type="InterPro" id="IPR036188">
    <property type="entry name" value="FAD/NAD-bd_sf"/>
</dbReference>
<evidence type="ECO:0000313" key="4">
    <source>
        <dbReference type="Proteomes" id="UP000589085"/>
    </source>
</evidence>
<dbReference type="Pfam" id="PF01266">
    <property type="entry name" value="DAO"/>
    <property type="match status" value="1"/>
</dbReference>